<dbReference type="AlphaFoldDB" id="N1V5V5"/>
<evidence type="ECO:0000313" key="2">
    <source>
        <dbReference type="Proteomes" id="UP000010729"/>
    </source>
</evidence>
<keyword evidence="2" id="KW-1185">Reference proteome</keyword>
<protein>
    <submittedName>
        <fullName evidence="1">Uncharacterized protein</fullName>
    </submittedName>
</protein>
<proteinExistence type="predicted"/>
<dbReference type="EMBL" id="ANPE02000076">
    <property type="protein sequence ID" value="EMY35379.1"/>
    <property type="molecule type" value="Genomic_DNA"/>
</dbReference>
<organism evidence="1 2">
    <name type="scientific">Arthrobacter crystallopoietes BAB-32</name>
    <dbReference type="NCBI Taxonomy" id="1246476"/>
    <lineage>
        <taxon>Bacteria</taxon>
        <taxon>Bacillati</taxon>
        <taxon>Actinomycetota</taxon>
        <taxon>Actinomycetes</taxon>
        <taxon>Micrococcales</taxon>
        <taxon>Micrococcaceae</taxon>
        <taxon>Crystallibacter</taxon>
    </lineage>
</organism>
<sequence>MAAAGLSSSLFCVRNTSAADIGHNDAGARVISASSPTLAISTLLCRGGTVVQGRLCRRGTDRMRRLPWALLMLPFRPEA</sequence>
<gene>
    <name evidence="1" type="ORF">D477_004756</name>
</gene>
<dbReference type="Proteomes" id="UP000010729">
    <property type="component" value="Unassembled WGS sequence"/>
</dbReference>
<evidence type="ECO:0000313" key="1">
    <source>
        <dbReference type="EMBL" id="EMY35379.1"/>
    </source>
</evidence>
<name>N1V5V5_9MICC</name>
<comment type="caution">
    <text evidence="1">The sequence shown here is derived from an EMBL/GenBank/DDBJ whole genome shotgun (WGS) entry which is preliminary data.</text>
</comment>
<accession>N1V5V5</accession>
<reference evidence="1 2" key="1">
    <citation type="journal article" date="2013" name="Genome Announc.">
        <title>Draft Genome Sequence of Arthrobacter crystallopoietes Strain BAB-32, Revealing Genes for Bioremediation.</title>
        <authorList>
            <person name="Joshi M.N."/>
            <person name="Pandit A.S."/>
            <person name="Sharma A."/>
            <person name="Pandya R.V."/>
            <person name="Desai S.M."/>
            <person name="Saxena A.K."/>
            <person name="Bagatharia S.B."/>
        </authorList>
    </citation>
    <scope>NUCLEOTIDE SEQUENCE [LARGE SCALE GENOMIC DNA]</scope>
    <source>
        <strain evidence="1 2">BAB-32</strain>
    </source>
</reference>